<evidence type="ECO:0000256" key="1">
    <source>
        <dbReference type="SAM" id="MobiDB-lite"/>
    </source>
</evidence>
<dbReference type="EMBL" id="CM001882">
    <property type="protein sequence ID" value="EOY03462.1"/>
    <property type="molecule type" value="Genomic_DNA"/>
</dbReference>
<reference evidence="2 3" key="1">
    <citation type="journal article" date="2013" name="Genome Biol.">
        <title>The genome sequence of the most widely cultivated cacao type and its use to identify candidate genes regulating pod color.</title>
        <authorList>
            <person name="Motamayor J.C."/>
            <person name="Mockaitis K."/>
            <person name="Schmutz J."/>
            <person name="Haiminen N."/>
            <person name="Iii D.L."/>
            <person name="Cornejo O."/>
            <person name="Findley S.D."/>
            <person name="Zheng P."/>
            <person name="Utro F."/>
            <person name="Royaert S."/>
            <person name="Saski C."/>
            <person name="Jenkins J."/>
            <person name="Podicheti R."/>
            <person name="Zhao M."/>
            <person name="Scheffler B.E."/>
            <person name="Stack J.C."/>
            <person name="Feltus F.A."/>
            <person name="Mustiga G.M."/>
            <person name="Amores F."/>
            <person name="Phillips W."/>
            <person name="Marelli J.P."/>
            <person name="May G.D."/>
            <person name="Shapiro H."/>
            <person name="Ma J."/>
            <person name="Bustamante C.D."/>
            <person name="Schnell R.J."/>
            <person name="Main D."/>
            <person name="Gilbert D."/>
            <person name="Parida L."/>
            <person name="Kuhn D.N."/>
        </authorList>
    </citation>
    <scope>NUCLEOTIDE SEQUENCE [LARGE SCALE GENOMIC DNA]</scope>
    <source>
        <strain evidence="3">cv. Matina 1-6</strain>
    </source>
</reference>
<accession>A0A061EGD8</accession>
<dbReference type="Proteomes" id="UP000026915">
    <property type="component" value="Chromosome 4"/>
</dbReference>
<feature type="region of interest" description="Disordered" evidence="1">
    <location>
        <begin position="19"/>
        <end position="44"/>
    </location>
</feature>
<organism evidence="2 3">
    <name type="scientific">Theobroma cacao</name>
    <name type="common">Cacao</name>
    <name type="synonym">Cocoa</name>
    <dbReference type="NCBI Taxonomy" id="3641"/>
    <lineage>
        <taxon>Eukaryota</taxon>
        <taxon>Viridiplantae</taxon>
        <taxon>Streptophyta</taxon>
        <taxon>Embryophyta</taxon>
        <taxon>Tracheophyta</taxon>
        <taxon>Spermatophyta</taxon>
        <taxon>Magnoliopsida</taxon>
        <taxon>eudicotyledons</taxon>
        <taxon>Gunneridae</taxon>
        <taxon>Pentapetalae</taxon>
        <taxon>rosids</taxon>
        <taxon>malvids</taxon>
        <taxon>Malvales</taxon>
        <taxon>Malvaceae</taxon>
        <taxon>Byttnerioideae</taxon>
        <taxon>Theobroma</taxon>
    </lineage>
</organism>
<dbReference type="HOGENOM" id="CLU_2163000_0_0_1"/>
<dbReference type="InParanoid" id="A0A061EGD8"/>
<sequence>MSEHLVLCGDHHLVTPPGPALFGSKQGLPEPYGEDGLTSTSESLTVPGIPREVQLAELISSEDVERLLEAEFDECNNETHENENVATIWPNAILIARLYASQFNLQHKYQT</sequence>
<dbReference type="Gramene" id="EOY03462">
    <property type="protein sequence ID" value="EOY03462"/>
    <property type="gene ID" value="TCM_018554"/>
</dbReference>
<protein>
    <submittedName>
        <fullName evidence="2">Uncharacterized protein</fullName>
    </submittedName>
</protein>
<proteinExistence type="predicted"/>
<dbReference type="AlphaFoldDB" id="A0A061EGD8"/>
<name>A0A061EGD8_THECC</name>
<keyword evidence="3" id="KW-1185">Reference proteome</keyword>
<gene>
    <name evidence="2" type="ORF">TCM_018554</name>
</gene>
<evidence type="ECO:0000313" key="2">
    <source>
        <dbReference type="EMBL" id="EOY03462.1"/>
    </source>
</evidence>
<evidence type="ECO:0000313" key="3">
    <source>
        <dbReference type="Proteomes" id="UP000026915"/>
    </source>
</evidence>